<dbReference type="EMBL" id="CM017877">
    <property type="protein sequence ID" value="KAG1346414.1"/>
    <property type="molecule type" value="Genomic_DNA"/>
</dbReference>
<keyword evidence="1" id="KW-0175">Coiled coil</keyword>
<dbReference type="OrthoDB" id="1735671at2759"/>
<sequence>MLIFSCYEEVGDDFERLQDWVRFETEKYATVLEQRHYTEMEAFTEQLRVKDGKLEAFRWQLLSMELESKRLQSHMEGLDRNLSHFKEENLKLEALLLDKEKELKSLKDKIRYLVQRCQKNNSNYFPRSEVKLTKRIQREKDQESKTNLVRDTQKAGSLVLEMDAWNASEETQLIQLESHRNRELMCRVSTATDTAAISPTYRAQSADNFEGNAITCVNETPLEEPKRGESISRDEAESIILTSPSPKEEIEEEKEVTMDPGNVPLTNSFQEDADIDDKYSSVGPSIMKKDSSWRMDIHALGVSYKIKRLKQQLLVLEKLTASQAMEQPTTKDGTSKDEADENRQQEKGFMEMMVLLSDNLGCKLTFSSLSSYHVSTRTTELEAAGIHQLAGQRNKPKHLNSFWKKPFSCKGFNMRLFADIVRTLLQEILKGLEVRIARAIGDLEGTLASDGILHR</sequence>
<dbReference type="PANTHER" id="PTHR47747">
    <property type="entry name" value="RIBONUCLEASE P PROTEIN SUBUNIT P38-LIKE PROTEIN"/>
    <property type="match status" value="1"/>
</dbReference>
<feature type="coiled-coil region" evidence="1">
    <location>
        <begin position="75"/>
        <end position="116"/>
    </location>
</feature>
<keyword evidence="4" id="KW-1185">Reference proteome</keyword>
<evidence type="ECO:0000256" key="2">
    <source>
        <dbReference type="SAM" id="MobiDB-lite"/>
    </source>
</evidence>
<evidence type="ECO:0000313" key="3">
    <source>
        <dbReference type="EMBL" id="KAG1346414.1"/>
    </source>
</evidence>
<gene>
    <name evidence="3" type="ORF">COCNU_06G002430</name>
</gene>
<evidence type="ECO:0000256" key="1">
    <source>
        <dbReference type="SAM" id="Coils"/>
    </source>
</evidence>
<reference evidence="3" key="2">
    <citation type="submission" date="2019-07" db="EMBL/GenBank/DDBJ databases">
        <authorList>
            <person name="Yang Y."/>
            <person name="Bocs S."/>
            <person name="Baudouin L."/>
        </authorList>
    </citation>
    <scope>NUCLEOTIDE SEQUENCE</scope>
    <source>
        <tissue evidence="3">Spear leaf of Hainan Tall coconut</tissue>
    </source>
</reference>
<dbReference type="Proteomes" id="UP000797356">
    <property type="component" value="Chromosome 6"/>
</dbReference>
<organism evidence="3 4">
    <name type="scientific">Cocos nucifera</name>
    <name type="common">Coconut palm</name>
    <dbReference type="NCBI Taxonomy" id="13894"/>
    <lineage>
        <taxon>Eukaryota</taxon>
        <taxon>Viridiplantae</taxon>
        <taxon>Streptophyta</taxon>
        <taxon>Embryophyta</taxon>
        <taxon>Tracheophyta</taxon>
        <taxon>Spermatophyta</taxon>
        <taxon>Magnoliopsida</taxon>
        <taxon>Liliopsida</taxon>
        <taxon>Arecaceae</taxon>
        <taxon>Arecoideae</taxon>
        <taxon>Cocoseae</taxon>
        <taxon>Attaleinae</taxon>
        <taxon>Cocos</taxon>
    </lineage>
</organism>
<name>A0A8K0I9W8_COCNU</name>
<feature type="region of interest" description="Disordered" evidence="2">
    <location>
        <begin position="246"/>
        <end position="269"/>
    </location>
</feature>
<protein>
    <submittedName>
        <fullName evidence="3">Putative trichohyalin</fullName>
    </submittedName>
</protein>
<dbReference type="AlphaFoldDB" id="A0A8K0I9W8"/>
<reference evidence="3" key="1">
    <citation type="journal article" date="2017" name="Gigascience">
        <title>The genome draft of coconut (Cocos nucifera).</title>
        <authorList>
            <person name="Xiao Y."/>
            <person name="Xu P."/>
            <person name="Fan H."/>
            <person name="Baudouin L."/>
            <person name="Xia W."/>
            <person name="Bocs S."/>
            <person name="Xu J."/>
            <person name="Li Q."/>
            <person name="Guo A."/>
            <person name="Zhou L."/>
            <person name="Li J."/>
            <person name="Wu Y."/>
            <person name="Ma Z."/>
            <person name="Armero A."/>
            <person name="Issali A.E."/>
            <person name="Liu N."/>
            <person name="Peng M."/>
            <person name="Yang Y."/>
        </authorList>
    </citation>
    <scope>NUCLEOTIDE SEQUENCE</scope>
    <source>
        <tissue evidence="3">Spear leaf of Hainan Tall coconut</tissue>
    </source>
</reference>
<dbReference type="PANTHER" id="PTHR47747:SF2">
    <property type="entry name" value="RIBONUCLEASE P PROTEIN SUBUNIT P38-LIKE PROTEIN"/>
    <property type="match status" value="1"/>
</dbReference>
<comment type="caution">
    <text evidence="3">The sequence shown here is derived from an EMBL/GenBank/DDBJ whole genome shotgun (WGS) entry which is preliminary data.</text>
</comment>
<accession>A0A8K0I9W8</accession>
<evidence type="ECO:0000313" key="4">
    <source>
        <dbReference type="Proteomes" id="UP000797356"/>
    </source>
</evidence>
<proteinExistence type="predicted"/>